<dbReference type="Pfam" id="PF13635">
    <property type="entry name" value="DUF4143"/>
    <property type="match status" value="1"/>
</dbReference>
<proteinExistence type="predicted"/>
<dbReference type="InterPro" id="IPR041682">
    <property type="entry name" value="AAA_14"/>
</dbReference>
<accession>A0A2H0BZE7</accession>
<feature type="domain" description="DUF4143" evidence="2">
    <location>
        <begin position="198"/>
        <end position="345"/>
    </location>
</feature>
<protein>
    <submittedName>
        <fullName evidence="3">ATPase</fullName>
    </submittedName>
</protein>
<dbReference type="Proteomes" id="UP000231021">
    <property type="component" value="Unassembled WGS sequence"/>
</dbReference>
<comment type="caution">
    <text evidence="3">The sequence shown here is derived from an EMBL/GenBank/DDBJ whole genome shotgun (WGS) entry which is preliminary data.</text>
</comment>
<name>A0A2H0BZE7_9BACT</name>
<dbReference type="EMBL" id="PCTB01000021">
    <property type="protein sequence ID" value="PIP63022.1"/>
    <property type="molecule type" value="Genomic_DNA"/>
</dbReference>
<sequence>MHRIKREHYLKKIAPFIGKNLIKVIVGQRRVGKSYLLFQLMDAVKEKNIKANIIYINKELYEFDHIKNYQDLLKYVKRKTEAKRKNYVFIDEIQEIADFEKALRDLWANKKHDIYCAGSNANLLAGELTTYLSGRYMEIPVYSLSYPEFLKFHKLKSGKNSLLQYIKYGGMPYLVNLKLNDEYVYDYLKNIYNTILLKDVVARYQIRNVNLLEGLAEYLAGNVGSLVSAKKISDFLKSQKIKISPSVILNYLTFLANAFFIFKVPRAEINGKKIFEINEKYYFEDLGLRHALIGFKQADISKILENLVFAHLKFLGYKISVGKLGEKEIDFIGEKDGKRIYIQVAYLIADENIKKREFGNLLAIKDNYPKIVVSLDEFAAGEYEGVQHINILDFLNSGSWEK</sequence>
<dbReference type="Gene3D" id="3.40.50.300">
    <property type="entry name" value="P-loop containing nucleotide triphosphate hydrolases"/>
    <property type="match status" value="1"/>
</dbReference>
<evidence type="ECO:0000259" key="1">
    <source>
        <dbReference type="Pfam" id="PF13173"/>
    </source>
</evidence>
<dbReference type="PANTHER" id="PTHR33295">
    <property type="entry name" value="ATPASE"/>
    <property type="match status" value="1"/>
</dbReference>
<dbReference type="PANTHER" id="PTHR33295:SF20">
    <property type="entry name" value="ATPASE"/>
    <property type="match status" value="1"/>
</dbReference>
<evidence type="ECO:0000259" key="2">
    <source>
        <dbReference type="Pfam" id="PF13635"/>
    </source>
</evidence>
<evidence type="ECO:0000313" key="3">
    <source>
        <dbReference type="EMBL" id="PIP63022.1"/>
    </source>
</evidence>
<feature type="domain" description="AAA" evidence="1">
    <location>
        <begin position="20"/>
        <end position="150"/>
    </location>
</feature>
<evidence type="ECO:0000313" key="4">
    <source>
        <dbReference type="Proteomes" id="UP000231021"/>
    </source>
</evidence>
<reference evidence="3 4" key="1">
    <citation type="submission" date="2017-09" db="EMBL/GenBank/DDBJ databases">
        <title>Depth-based differentiation of microbial function through sediment-hosted aquifers and enrichment of novel symbionts in the deep terrestrial subsurface.</title>
        <authorList>
            <person name="Probst A.J."/>
            <person name="Ladd B."/>
            <person name="Jarett J.K."/>
            <person name="Geller-Mcgrath D.E."/>
            <person name="Sieber C.M."/>
            <person name="Emerson J.B."/>
            <person name="Anantharaman K."/>
            <person name="Thomas B.C."/>
            <person name="Malmstrom R."/>
            <person name="Stieglmeier M."/>
            <person name="Klingl A."/>
            <person name="Woyke T."/>
            <person name="Ryan C.M."/>
            <person name="Banfield J.F."/>
        </authorList>
    </citation>
    <scope>NUCLEOTIDE SEQUENCE [LARGE SCALE GENOMIC DNA]</scope>
    <source>
        <strain evidence="3">CG22_combo_CG10-13_8_21_14_all_35_9</strain>
    </source>
</reference>
<gene>
    <name evidence="3" type="ORF">COW98_00875</name>
</gene>
<dbReference type="InterPro" id="IPR025420">
    <property type="entry name" value="DUF4143"/>
</dbReference>
<dbReference type="SUPFAM" id="SSF52540">
    <property type="entry name" value="P-loop containing nucleoside triphosphate hydrolases"/>
    <property type="match status" value="1"/>
</dbReference>
<dbReference type="AlphaFoldDB" id="A0A2H0BZE7"/>
<dbReference type="InterPro" id="IPR027417">
    <property type="entry name" value="P-loop_NTPase"/>
</dbReference>
<dbReference type="InterPro" id="IPR011335">
    <property type="entry name" value="Restrct_endonuc-II-like"/>
</dbReference>
<organism evidence="3 4">
    <name type="scientific">Candidatus Roizmanbacteria bacterium CG22_combo_CG10-13_8_21_14_all_35_9</name>
    <dbReference type="NCBI Taxonomy" id="1974861"/>
    <lineage>
        <taxon>Bacteria</taxon>
        <taxon>Candidatus Roizmaniibacteriota</taxon>
    </lineage>
</organism>
<dbReference type="Pfam" id="PF13173">
    <property type="entry name" value="AAA_14"/>
    <property type="match status" value="1"/>
</dbReference>
<dbReference type="SUPFAM" id="SSF52980">
    <property type="entry name" value="Restriction endonuclease-like"/>
    <property type="match status" value="1"/>
</dbReference>